<dbReference type="SUPFAM" id="SSF47781">
    <property type="entry name" value="RuvA domain 2-like"/>
    <property type="match status" value="1"/>
</dbReference>
<reference evidence="2 3" key="1">
    <citation type="submission" date="2021-05" db="EMBL/GenBank/DDBJ databases">
        <title>The draft genome of Geobacter luticola JCM 17780.</title>
        <authorList>
            <person name="Xu Z."/>
            <person name="Masuda Y."/>
            <person name="Itoh H."/>
            <person name="Senoo K."/>
        </authorList>
    </citation>
    <scope>NUCLEOTIDE SEQUENCE [LARGE SCALE GENOMIC DNA]</scope>
    <source>
        <strain evidence="2 3">JCM 17780</strain>
    </source>
</reference>
<dbReference type="SMART" id="SM00278">
    <property type="entry name" value="HhH1"/>
    <property type="match status" value="2"/>
</dbReference>
<feature type="domain" description="Helix-hairpin-helix DNA-binding motif class 1" evidence="1">
    <location>
        <begin position="146"/>
        <end position="165"/>
    </location>
</feature>
<dbReference type="InterPro" id="IPR010994">
    <property type="entry name" value="RuvA_2-like"/>
</dbReference>
<dbReference type="PANTHER" id="PTHR21180">
    <property type="entry name" value="ENDONUCLEASE/EXONUCLEASE/PHOSPHATASE FAMILY DOMAIN-CONTAINING PROTEIN 1"/>
    <property type="match status" value="1"/>
</dbReference>
<dbReference type="InterPro" id="IPR003583">
    <property type="entry name" value="Hlx-hairpin-Hlx_DNA-bd_motif"/>
</dbReference>
<evidence type="ECO:0000259" key="1">
    <source>
        <dbReference type="SMART" id="SM00278"/>
    </source>
</evidence>
<proteinExistence type="predicted"/>
<organism evidence="2 3">
    <name type="scientific">Geomobilimonas luticola</name>
    <dbReference type="NCBI Taxonomy" id="1114878"/>
    <lineage>
        <taxon>Bacteria</taxon>
        <taxon>Pseudomonadati</taxon>
        <taxon>Thermodesulfobacteriota</taxon>
        <taxon>Desulfuromonadia</taxon>
        <taxon>Geobacterales</taxon>
        <taxon>Geobacteraceae</taxon>
        <taxon>Geomobilimonas</taxon>
    </lineage>
</organism>
<name>A0ABS5SGD5_9BACT</name>
<dbReference type="InterPro" id="IPR051675">
    <property type="entry name" value="Endo/Exo/Phosphatase_dom_1"/>
</dbReference>
<dbReference type="PANTHER" id="PTHR21180:SF32">
    <property type="entry name" value="ENDONUCLEASE_EXONUCLEASE_PHOSPHATASE FAMILY DOMAIN-CONTAINING PROTEIN 1"/>
    <property type="match status" value="1"/>
</dbReference>
<evidence type="ECO:0000313" key="2">
    <source>
        <dbReference type="EMBL" id="MBT0654423.1"/>
    </source>
</evidence>
<dbReference type="Pfam" id="PF12836">
    <property type="entry name" value="HHH_3"/>
    <property type="match status" value="1"/>
</dbReference>
<feature type="domain" description="Helix-hairpin-helix DNA-binding motif class 1" evidence="1">
    <location>
        <begin position="116"/>
        <end position="135"/>
    </location>
</feature>
<sequence length="166" mass="18133">MYLHKGHGVPRNGDSVAFVHRTSAQFTIRLAGLVPKPGVYRFSEGTTIADVINMTMPGSLSDQEVECLCAREVVGGDMVTVSSGKNQHAEISLNMMNARERMLLGIPLNPDLMDGADWEALPGIGPELAEDIIAERHNNGEFGTIDGLLRVPGIGEKRVETLRRYF</sequence>
<dbReference type="EMBL" id="JAHCVK010000010">
    <property type="protein sequence ID" value="MBT0654423.1"/>
    <property type="molecule type" value="Genomic_DNA"/>
</dbReference>
<keyword evidence="3" id="KW-1185">Reference proteome</keyword>
<protein>
    <submittedName>
        <fullName evidence="2">Helix-hairpin-helix domain-containing protein</fullName>
    </submittedName>
</protein>
<comment type="caution">
    <text evidence="2">The sequence shown here is derived from an EMBL/GenBank/DDBJ whole genome shotgun (WGS) entry which is preliminary data.</text>
</comment>
<accession>A0ABS5SGD5</accession>
<dbReference type="Gene3D" id="1.10.150.320">
    <property type="entry name" value="Photosystem II 12 kDa extrinsic protein"/>
    <property type="match status" value="1"/>
</dbReference>
<gene>
    <name evidence="2" type="ORF">KI810_15295</name>
</gene>
<dbReference type="Proteomes" id="UP000756860">
    <property type="component" value="Unassembled WGS sequence"/>
</dbReference>
<evidence type="ECO:0000313" key="3">
    <source>
        <dbReference type="Proteomes" id="UP000756860"/>
    </source>
</evidence>